<evidence type="ECO:0000313" key="4">
    <source>
        <dbReference type="Proteomes" id="UP000831467"/>
    </source>
</evidence>
<dbReference type="CDD" id="cd00531">
    <property type="entry name" value="NTF2_like"/>
    <property type="match status" value="1"/>
</dbReference>
<dbReference type="Proteomes" id="UP000831467">
    <property type="component" value="Chromosome"/>
</dbReference>
<feature type="domain" description="SnoaL-like" evidence="2">
    <location>
        <begin position="5"/>
        <end position="127"/>
    </location>
</feature>
<proteinExistence type="predicted"/>
<dbReference type="EMBL" id="CP078076">
    <property type="protein sequence ID" value="UPL10094.1"/>
    <property type="molecule type" value="Genomic_DNA"/>
</dbReference>
<evidence type="ECO:0000259" key="2">
    <source>
        <dbReference type="Pfam" id="PF13577"/>
    </source>
</evidence>
<sequence length="177" mass="19862">MNLAELVDRQEIHALVLRYCAAVDRADWGAVRAVYATDGVDHHTGFSGDADAYVAWLRERTAVFDGTAHLTANHTVELLGDHAYAETSGTAVHWGSPAEDETRNFTSGFRYLDHLRRDPDGWRIVERLAVRDWTRSDAGRLRDPEGDGPRGRRGPDDPSTAFRERVRTTAESARRMT</sequence>
<dbReference type="InterPro" id="IPR032710">
    <property type="entry name" value="NTF2-like_dom_sf"/>
</dbReference>
<reference evidence="3 4" key="1">
    <citation type="submission" date="2021-06" db="EMBL/GenBank/DDBJ databases">
        <title>Genome-based taxonomic framework of Microbacterium strains isolated from marine environment, the description of four new species and reclassification of four preexisting species.</title>
        <authorList>
            <person name="Lee S.D."/>
            <person name="Kim S.-M."/>
            <person name="Byeon Y.-S."/>
            <person name="Yang H.L."/>
            <person name="Kim I.S."/>
        </authorList>
    </citation>
    <scope>NUCLEOTIDE SEQUENCE [LARGE SCALE GENOMIC DNA]</scope>
    <source>
        <strain evidence="3 4">SSW1-51</strain>
    </source>
</reference>
<organism evidence="3 4">
    <name type="scientific">Microbacterium sufflavum</name>
    <dbReference type="NCBI Taxonomy" id="2851649"/>
    <lineage>
        <taxon>Bacteria</taxon>
        <taxon>Bacillati</taxon>
        <taxon>Actinomycetota</taxon>
        <taxon>Actinomycetes</taxon>
        <taxon>Micrococcales</taxon>
        <taxon>Microbacteriaceae</taxon>
        <taxon>Microbacterium</taxon>
    </lineage>
</organism>
<evidence type="ECO:0000256" key="1">
    <source>
        <dbReference type="SAM" id="MobiDB-lite"/>
    </source>
</evidence>
<name>A0ABY4IC01_9MICO</name>
<accession>A0ABY4IC01</accession>
<dbReference type="RefSeq" id="WP_247982246.1">
    <property type="nucleotide sequence ID" value="NZ_CP078076.1"/>
</dbReference>
<keyword evidence="4" id="KW-1185">Reference proteome</keyword>
<gene>
    <name evidence="3" type="ORF">KV394_02775</name>
</gene>
<feature type="region of interest" description="Disordered" evidence="1">
    <location>
        <begin position="138"/>
        <end position="177"/>
    </location>
</feature>
<evidence type="ECO:0000313" key="3">
    <source>
        <dbReference type="EMBL" id="UPL10094.1"/>
    </source>
</evidence>
<dbReference type="Pfam" id="PF13577">
    <property type="entry name" value="SnoaL_4"/>
    <property type="match status" value="1"/>
</dbReference>
<dbReference type="InterPro" id="IPR037401">
    <property type="entry name" value="SnoaL-like"/>
</dbReference>
<protein>
    <submittedName>
        <fullName evidence="3">Nuclear transport factor 2 family protein</fullName>
    </submittedName>
</protein>
<dbReference type="Gene3D" id="3.10.450.50">
    <property type="match status" value="1"/>
</dbReference>
<dbReference type="SUPFAM" id="SSF54427">
    <property type="entry name" value="NTF2-like"/>
    <property type="match status" value="1"/>
</dbReference>